<dbReference type="Proteomes" id="UP001362999">
    <property type="component" value="Unassembled WGS sequence"/>
</dbReference>
<keyword evidence="1" id="KW-0175">Coiled coil</keyword>
<evidence type="ECO:0008006" key="5">
    <source>
        <dbReference type="Google" id="ProtNLM"/>
    </source>
</evidence>
<dbReference type="AlphaFoldDB" id="A0AAW0DV39"/>
<feature type="region of interest" description="Disordered" evidence="2">
    <location>
        <begin position="649"/>
        <end position="682"/>
    </location>
</feature>
<evidence type="ECO:0000256" key="1">
    <source>
        <dbReference type="SAM" id="Coils"/>
    </source>
</evidence>
<comment type="caution">
    <text evidence="3">The sequence shown here is derived from an EMBL/GenBank/DDBJ whole genome shotgun (WGS) entry which is preliminary data.</text>
</comment>
<dbReference type="EMBL" id="JAWWNJ010000005">
    <property type="protein sequence ID" value="KAK7055550.1"/>
    <property type="molecule type" value="Genomic_DNA"/>
</dbReference>
<protein>
    <recommendedName>
        <fullName evidence="5">Proteophosphoglycan ppg4</fullName>
    </recommendedName>
</protein>
<evidence type="ECO:0000313" key="3">
    <source>
        <dbReference type="EMBL" id="KAK7055550.1"/>
    </source>
</evidence>
<name>A0AAW0DV39_9AGAR</name>
<feature type="compositionally biased region" description="Polar residues" evidence="2">
    <location>
        <begin position="672"/>
        <end position="682"/>
    </location>
</feature>
<keyword evidence="4" id="KW-1185">Reference proteome</keyword>
<accession>A0AAW0DV39</accession>
<sequence>MLPRCRCRLPKAAGLHPTPPWHKSPGAGARHNHVGAVYPSAWSEPHAAPGGTNTFSGPLTAISRWWLSARQSNSQSQSQYHPSLLESFRDTFTRKSNWKPFHLQNPPSAVEYAHAEVDSLAKAHAQAQAHANALAHAQAQAQARAQAQQAQAQQAQAQAHAQAQAYAQAQQAHTRGHAQTRQAHTQAYARSHWTDNYAPGYTPPFPPFFGQHPLQSFPSFHPLAWWGPWGPAASWFRHRLASRFPLGRPTLPEYAMHVRRRIWGLFILVGGALYLHRGTCDQNTSTSASAPARPEWRSPIHGFLVQAVAFLDTLNALLSSPDTATTTQNPIFFDLVHRFVTLRTILSRIHDTHFPSPLSSLSLPSLPSLSLPSLSIPQFLSSIFTACASFFPLMRVLSMSLSPLAVSFAPDSVKGSLSWASDNSSSSTPLVDTSWSKSWTPELSSSSSSSEFSPSPSPAATPPVIFSDSTLPPTTFLPRIGLNLNFKATASAKLDVDFGGGGRSAAASSVPLISVEVNRGGGSEAEGKRKAVAMERVAGAPKLKSIHTYKLGNLSVVPLSLHSKPFPSYDFPAASSRLVRRLSAYSIFILGTISTPPILRSSSDLRLNPSILATLATLALSPPPSKTPFLRVTHKAASSRLACRLLSSTPSLRSPTPRSSPSPPPQRGDLQPITSQIPSSSATPQYQPLIAIALTALAYHTPLQNMFCYRSTTQLPLVCLLSRYHCHIYGT</sequence>
<organism evidence="3 4">
    <name type="scientific">Favolaschia claudopus</name>
    <dbReference type="NCBI Taxonomy" id="2862362"/>
    <lineage>
        <taxon>Eukaryota</taxon>
        <taxon>Fungi</taxon>
        <taxon>Dikarya</taxon>
        <taxon>Basidiomycota</taxon>
        <taxon>Agaricomycotina</taxon>
        <taxon>Agaricomycetes</taxon>
        <taxon>Agaricomycetidae</taxon>
        <taxon>Agaricales</taxon>
        <taxon>Marasmiineae</taxon>
        <taxon>Mycenaceae</taxon>
        <taxon>Favolaschia</taxon>
    </lineage>
</organism>
<proteinExistence type="predicted"/>
<gene>
    <name evidence="3" type="ORF">R3P38DRAFT_3253597</name>
</gene>
<feature type="coiled-coil region" evidence="1">
    <location>
        <begin position="136"/>
        <end position="172"/>
    </location>
</feature>
<evidence type="ECO:0000313" key="4">
    <source>
        <dbReference type="Proteomes" id="UP001362999"/>
    </source>
</evidence>
<evidence type="ECO:0000256" key="2">
    <source>
        <dbReference type="SAM" id="MobiDB-lite"/>
    </source>
</evidence>
<reference evidence="3 4" key="1">
    <citation type="journal article" date="2024" name="J Genomics">
        <title>Draft genome sequencing and assembly of Favolaschia claudopus CIRM-BRFM 2984 isolated from oak limbs.</title>
        <authorList>
            <person name="Navarro D."/>
            <person name="Drula E."/>
            <person name="Chaduli D."/>
            <person name="Cazenave R."/>
            <person name="Ahrendt S."/>
            <person name="Wang J."/>
            <person name="Lipzen A."/>
            <person name="Daum C."/>
            <person name="Barry K."/>
            <person name="Grigoriev I.V."/>
            <person name="Favel A."/>
            <person name="Rosso M.N."/>
            <person name="Martin F."/>
        </authorList>
    </citation>
    <scope>NUCLEOTIDE SEQUENCE [LARGE SCALE GENOMIC DNA]</scope>
    <source>
        <strain evidence="3 4">CIRM-BRFM 2984</strain>
    </source>
</reference>